<reference evidence="1 2" key="2">
    <citation type="journal article" date="2013" name="PLoS Genet.">
        <title>Comparative genome structure, secondary metabolite, and effector coding capacity across Cochliobolus pathogens.</title>
        <authorList>
            <person name="Condon B.J."/>
            <person name="Leng Y."/>
            <person name="Wu D."/>
            <person name="Bushley K.E."/>
            <person name="Ohm R.A."/>
            <person name="Otillar R."/>
            <person name="Martin J."/>
            <person name="Schackwitz W."/>
            <person name="Grimwood J."/>
            <person name="MohdZainudin N."/>
            <person name="Xue C."/>
            <person name="Wang R."/>
            <person name="Manning V.A."/>
            <person name="Dhillon B."/>
            <person name="Tu Z.J."/>
            <person name="Steffenson B.J."/>
            <person name="Salamov A."/>
            <person name="Sun H."/>
            <person name="Lowry S."/>
            <person name="LaButti K."/>
            <person name="Han J."/>
            <person name="Copeland A."/>
            <person name="Lindquist E."/>
            <person name="Barry K."/>
            <person name="Schmutz J."/>
            <person name="Baker S.E."/>
            <person name="Ciuffetti L.M."/>
            <person name="Grigoriev I.V."/>
            <person name="Zhong S."/>
            <person name="Turgeon B.G."/>
        </authorList>
    </citation>
    <scope>NUCLEOTIDE SEQUENCE [LARGE SCALE GENOMIC DNA]</scope>
    <source>
        <strain evidence="2">28A</strain>
    </source>
</reference>
<accession>R0J6L1</accession>
<dbReference type="AlphaFoldDB" id="R0J6L1"/>
<protein>
    <submittedName>
        <fullName evidence="1">Uncharacterized protein</fullName>
    </submittedName>
</protein>
<proteinExistence type="predicted"/>
<gene>
    <name evidence="1" type="ORF">SETTUDRAFT_162759</name>
</gene>
<evidence type="ECO:0000313" key="1">
    <source>
        <dbReference type="EMBL" id="EOA92341.1"/>
    </source>
</evidence>
<dbReference type="RefSeq" id="XP_008021176.1">
    <property type="nucleotide sequence ID" value="XM_008022985.1"/>
</dbReference>
<dbReference type="GeneID" id="19398521"/>
<feature type="non-terminal residue" evidence="1">
    <location>
        <position position="1"/>
    </location>
</feature>
<keyword evidence="2" id="KW-1185">Reference proteome</keyword>
<dbReference type="Proteomes" id="UP000016935">
    <property type="component" value="Unassembled WGS sequence"/>
</dbReference>
<evidence type="ECO:0000313" key="2">
    <source>
        <dbReference type="Proteomes" id="UP000016935"/>
    </source>
</evidence>
<name>R0J6L1_EXST2</name>
<dbReference type="HOGENOM" id="CLU_2446811_0_0_1"/>
<sequence>DASGRNNGHVEERRWKLPRPACPAMARNDTAANMTHSKSNMTPPTVNVQQGHDVTAHTASHRFRGVLVDEQPVSPRLRACNQVRKAIWGA</sequence>
<reference evidence="1 2" key="1">
    <citation type="journal article" date="2012" name="PLoS Pathog.">
        <title>Diverse lifestyles and strategies of plant pathogenesis encoded in the genomes of eighteen Dothideomycetes fungi.</title>
        <authorList>
            <person name="Ohm R.A."/>
            <person name="Feau N."/>
            <person name="Henrissat B."/>
            <person name="Schoch C.L."/>
            <person name="Horwitz B.A."/>
            <person name="Barry K.W."/>
            <person name="Condon B.J."/>
            <person name="Copeland A.C."/>
            <person name="Dhillon B."/>
            <person name="Glaser F."/>
            <person name="Hesse C.N."/>
            <person name="Kosti I."/>
            <person name="LaButti K."/>
            <person name="Lindquist E.A."/>
            <person name="Lucas S."/>
            <person name="Salamov A.A."/>
            <person name="Bradshaw R.E."/>
            <person name="Ciuffetti L."/>
            <person name="Hamelin R.C."/>
            <person name="Kema G.H.J."/>
            <person name="Lawrence C."/>
            <person name="Scott J.A."/>
            <person name="Spatafora J.W."/>
            <person name="Turgeon B.G."/>
            <person name="de Wit P.J.G.M."/>
            <person name="Zhong S."/>
            <person name="Goodwin S.B."/>
            <person name="Grigoriev I.V."/>
        </authorList>
    </citation>
    <scope>NUCLEOTIDE SEQUENCE [LARGE SCALE GENOMIC DNA]</scope>
    <source>
        <strain evidence="2">28A</strain>
    </source>
</reference>
<dbReference type="EMBL" id="KB908481">
    <property type="protein sequence ID" value="EOA92341.1"/>
    <property type="molecule type" value="Genomic_DNA"/>
</dbReference>
<organism evidence="1 2">
    <name type="scientific">Exserohilum turcicum (strain 28A)</name>
    <name type="common">Northern leaf blight fungus</name>
    <name type="synonym">Setosphaeria turcica</name>
    <dbReference type="NCBI Taxonomy" id="671987"/>
    <lineage>
        <taxon>Eukaryota</taxon>
        <taxon>Fungi</taxon>
        <taxon>Dikarya</taxon>
        <taxon>Ascomycota</taxon>
        <taxon>Pezizomycotina</taxon>
        <taxon>Dothideomycetes</taxon>
        <taxon>Pleosporomycetidae</taxon>
        <taxon>Pleosporales</taxon>
        <taxon>Pleosporineae</taxon>
        <taxon>Pleosporaceae</taxon>
        <taxon>Exserohilum</taxon>
    </lineage>
</organism>